<feature type="region of interest" description="Disordered" evidence="1">
    <location>
        <begin position="59"/>
        <end position="90"/>
    </location>
</feature>
<keyword evidence="4" id="KW-1185">Reference proteome</keyword>
<keyword evidence="2" id="KW-1133">Transmembrane helix</keyword>
<name>A0ABW1JF92_9ACTN</name>
<evidence type="ECO:0008006" key="5">
    <source>
        <dbReference type="Google" id="ProtNLM"/>
    </source>
</evidence>
<evidence type="ECO:0000313" key="3">
    <source>
        <dbReference type="EMBL" id="MFC6008016.1"/>
    </source>
</evidence>
<proteinExistence type="predicted"/>
<feature type="transmembrane region" description="Helical" evidence="2">
    <location>
        <begin position="39"/>
        <end position="58"/>
    </location>
</feature>
<evidence type="ECO:0000256" key="2">
    <source>
        <dbReference type="SAM" id="Phobius"/>
    </source>
</evidence>
<dbReference type="EMBL" id="JBHSRD010000004">
    <property type="protein sequence ID" value="MFC6008016.1"/>
    <property type="molecule type" value="Genomic_DNA"/>
</dbReference>
<dbReference type="RefSeq" id="WP_345715295.1">
    <property type="nucleotide sequence ID" value="NZ_BAABFP010000002.1"/>
</dbReference>
<dbReference type="Proteomes" id="UP001596189">
    <property type="component" value="Unassembled WGS sequence"/>
</dbReference>
<gene>
    <name evidence="3" type="ORF">ACFQDO_12845</name>
</gene>
<sequence>MRRHDTDVTSLVFGLIFVGVVGLWALVASDTMGLPDLSVLGPAVLVVAGFIGLAATLGKSGKSRGPGQAQAEPAEEPDLLLEPEPEDEKA</sequence>
<reference evidence="4" key="1">
    <citation type="journal article" date="2019" name="Int. J. Syst. Evol. Microbiol.">
        <title>The Global Catalogue of Microorganisms (GCM) 10K type strain sequencing project: providing services to taxonomists for standard genome sequencing and annotation.</title>
        <authorList>
            <consortium name="The Broad Institute Genomics Platform"/>
            <consortium name="The Broad Institute Genome Sequencing Center for Infectious Disease"/>
            <person name="Wu L."/>
            <person name="Ma J."/>
        </authorList>
    </citation>
    <scope>NUCLEOTIDE SEQUENCE [LARGE SCALE GENOMIC DNA]</scope>
    <source>
        <strain evidence="4">KACC 14249</strain>
    </source>
</reference>
<protein>
    <recommendedName>
        <fullName evidence="5">DUF3188 domain-containing protein</fullName>
    </recommendedName>
</protein>
<feature type="compositionally biased region" description="Acidic residues" evidence="1">
    <location>
        <begin position="73"/>
        <end position="90"/>
    </location>
</feature>
<keyword evidence="2" id="KW-0812">Transmembrane</keyword>
<feature type="transmembrane region" description="Helical" evidence="2">
    <location>
        <begin position="7"/>
        <end position="27"/>
    </location>
</feature>
<keyword evidence="2" id="KW-0472">Membrane</keyword>
<accession>A0ABW1JF92</accession>
<comment type="caution">
    <text evidence="3">The sequence shown here is derived from an EMBL/GenBank/DDBJ whole genome shotgun (WGS) entry which is preliminary data.</text>
</comment>
<evidence type="ECO:0000256" key="1">
    <source>
        <dbReference type="SAM" id="MobiDB-lite"/>
    </source>
</evidence>
<organism evidence="3 4">
    <name type="scientific">Angustibacter luteus</name>
    <dbReference type="NCBI Taxonomy" id="658456"/>
    <lineage>
        <taxon>Bacteria</taxon>
        <taxon>Bacillati</taxon>
        <taxon>Actinomycetota</taxon>
        <taxon>Actinomycetes</taxon>
        <taxon>Kineosporiales</taxon>
        <taxon>Kineosporiaceae</taxon>
    </lineage>
</organism>
<evidence type="ECO:0000313" key="4">
    <source>
        <dbReference type="Proteomes" id="UP001596189"/>
    </source>
</evidence>